<dbReference type="Proteomes" id="UP000659496">
    <property type="component" value="Unassembled WGS sequence"/>
</dbReference>
<evidence type="ECO:0000259" key="3">
    <source>
        <dbReference type="Pfam" id="PF09860"/>
    </source>
</evidence>
<dbReference type="Gene3D" id="1.10.10.10">
    <property type="entry name" value="Winged helix-like DNA-binding domain superfamily/Winged helix DNA-binding domain"/>
    <property type="match status" value="1"/>
</dbReference>
<evidence type="ECO:0000256" key="1">
    <source>
        <dbReference type="ARBA" id="ARBA00023015"/>
    </source>
</evidence>
<feature type="domain" description="DUF2087" evidence="3">
    <location>
        <begin position="182"/>
        <end position="249"/>
    </location>
</feature>
<keyword evidence="5" id="KW-1185">Reference proteome</keyword>
<dbReference type="SUPFAM" id="SSF46894">
    <property type="entry name" value="C-terminal effector domain of the bipartite response regulators"/>
    <property type="match status" value="1"/>
</dbReference>
<dbReference type="InterPro" id="IPR018656">
    <property type="entry name" value="DUF2087"/>
</dbReference>
<protein>
    <submittedName>
        <fullName evidence="4">DUF2087 domain-containing protein</fullName>
    </submittedName>
</protein>
<gene>
    <name evidence="4" type="ORF">H9659_15390</name>
</gene>
<accession>A0ABR8PNI1</accession>
<name>A0ABR8PNI1_9BACL</name>
<dbReference type="InterPro" id="IPR016032">
    <property type="entry name" value="Sig_transdc_resp-reg_C-effctor"/>
</dbReference>
<organism evidence="4 5">
    <name type="scientific">Sporosarcina gallistercoris</name>
    <dbReference type="NCBI Taxonomy" id="2762245"/>
    <lineage>
        <taxon>Bacteria</taxon>
        <taxon>Bacillati</taxon>
        <taxon>Bacillota</taxon>
        <taxon>Bacilli</taxon>
        <taxon>Bacillales</taxon>
        <taxon>Caryophanaceae</taxon>
        <taxon>Sporosarcina</taxon>
    </lineage>
</organism>
<dbReference type="EMBL" id="JACSQY010000019">
    <property type="protein sequence ID" value="MBD7909720.1"/>
    <property type="molecule type" value="Genomic_DNA"/>
</dbReference>
<reference evidence="4 5" key="1">
    <citation type="submission" date="2020-08" db="EMBL/GenBank/DDBJ databases">
        <title>A Genomic Blueprint of the Chicken Gut Microbiome.</title>
        <authorList>
            <person name="Gilroy R."/>
            <person name="Ravi A."/>
            <person name="Getino M."/>
            <person name="Pursley I."/>
            <person name="Horton D.L."/>
            <person name="Alikhan N.-F."/>
            <person name="Baker D."/>
            <person name="Gharbi K."/>
            <person name="Hall N."/>
            <person name="Watson M."/>
            <person name="Adriaenssens E.M."/>
            <person name="Foster-Nyarko E."/>
            <person name="Jarju S."/>
            <person name="Secka A."/>
            <person name="Antonio M."/>
            <person name="Oren A."/>
            <person name="Chaudhuri R."/>
            <person name="La Ragione R.M."/>
            <person name="Hildebrand F."/>
            <person name="Pallen M.J."/>
        </authorList>
    </citation>
    <scope>NUCLEOTIDE SEQUENCE [LARGE SCALE GENOMIC DNA]</scope>
    <source>
        <strain evidence="4 5">Sa3CUA8</strain>
    </source>
</reference>
<dbReference type="RefSeq" id="WP_191692230.1">
    <property type="nucleotide sequence ID" value="NZ_JACSQY010000019.1"/>
</dbReference>
<keyword evidence="1" id="KW-0805">Transcription regulation</keyword>
<dbReference type="Pfam" id="PF09860">
    <property type="entry name" value="DUF2087"/>
    <property type="match status" value="1"/>
</dbReference>
<evidence type="ECO:0000256" key="2">
    <source>
        <dbReference type="ARBA" id="ARBA00023163"/>
    </source>
</evidence>
<dbReference type="InterPro" id="IPR036388">
    <property type="entry name" value="WH-like_DNA-bd_sf"/>
</dbReference>
<proteinExistence type="predicted"/>
<evidence type="ECO:0000313" key="5">
    <source>
        <dbReference type="Proteomes" id="UP000659496"/>
    </source>
</evidence>
<sequence length="251" mass="29561">MENSDLFWNASLTEMKNGYFEDQHSYTCLLCSERIDKGIVYPDGNTLYEAERYMRLHIENEHHSVFDYLIGMEKRLTGLTDHQNQLLRLFYEGKGDKEVQHEMGIGSVSTVRHHRFALKEKERQAKIFLTMMELLKEKDDHTPAFIPPHKTAKMIDDRYAITEAEQQEILKKFLPDGMSGGLTKFPPKEKQRLVVIREIANSIDSQTTYSEKELNELLKEIHDDYVLIRRYLIEYGFLDRTADGSEYWLKN</sequence>
<comment type="caution">
    <text evidence="4">The sequence shown here is derived from an EMBL/GenBank/DDBJ whole genome shotgun (WGS) entry which is preliminary data.</text>
</comment>
<keyword evidence="2" id="KW-0804">Transcription</keyword>
<evidence type="ECO:0000313" key="4">
    <source>
        <dbReference type="EMBL" id="MBD7909720.1"/>
    </source>
</evidence>